<proteinExistence type="predicted"/>
<dbReference type="GO" id="GO:0016592">
    <property type="term" value="C:mediator complex"/>
    <property type="evidence" value="ECO:0007669"/>
    <property type="project" value="InterPro"/>
</dbReference>
<comment type="caution">
    <text evidence="2">The sequence shown here is derived from an EMBL/GenBank/DDBJ whole genome shotgun (WGS) entry which is preliminary data.</text>
</comment>
<dbReference type="PANTHER" id="PTHR35552">
    <property type="entry name" value="MEDIATOR OF RNA POLYMERASE II TRANSCRIPTION SUBUNIT 8"/>
    <property type="match status" value="1"/>
</dbReference>
<accession>A0AAE0GY84</accession>
<evidence type="ECO:0000313" key="2">
    <source>
        <dbReference type="EMBL" id="KAK3286552.1"/>
    </source>
</evidence>
<dbReference type="Proteomes" id="UP001190700">
    <property type="component" value="Unassembled WGS sequence"/>
</dbReference>
<evidence type="ECO:0000256" key="1">
    <source>
        <dbReference type="SAM" id="MobiDB-lite"/>
    </source>
</evidence>
<evidence type="ECO:0008006" key="4">
    <source>
        <dbReference type="Google" id="ProtNLM"/>
    </source>
</evidence>
<keyword evidence="3" id="KW-1185">Reference proteome</keyword>
<organism evidence="2 3">
    <name type="scientific">Cymbomonas tetramitiformis</name>
    <dbReference type="NCBI Taxonomy" id="36881"/>
    <lineage>
        <taxon>Eukaryota</taxon>
        <taxon>Viridiplantae</taxon>
        <taxon>Chlorophyta</taxon>
        <taxon>Pyramimonadophyceae</taxon>
        <taxon>Pyramimonadales</taxon>
        <taxon>Pyramimonadaceae</taxon>
        <taxon>Cymbomonas</taxon>
    </lineage>
</organism>
<gene>
    <name evidence="2" type="ORF">CYMTET_5900</name>
</gene>
<dbReference type="InterPro" id="IPR019364">
    <property type="entry name" value="Mediatior_Med8_fun/met"/>
</dbReference>
<sequence length="186" mass="20928">MEKSEDASVGQKRAAPAAESSELQFLTSSSDKCLNLTAVKTRAEGLRKGLQRVMAEIEFTNPREITWESMVAHFAVLSTQIDSLTKELRPLLKNYVAHPVDVSAQIAQDIPILLSTKLLPEMEKEETELLKQYRKSVIGQPIGDQYFAIQTKIDQYNQLCQNADDVLKNLQKDWLQGLIPDNKLAL</sequence>
<evidence type="ECO:0000313" key="3">
    <source>
        <dbReference type="Proteomes" id="UP001190700"/>
    </source>
</evidence>
<dbReference type="PANTHER" id="PTHR35552:SF1">
    <property type="entry name" value="MEDIATOR OF RNA POLYMERASE II TRANSCRIPTION SUBUNIT 8"/>
    <property type="match status" value="1"/>
</dbReference>
<dbReference type="GO" id="GO:0003712">
    <property type="term" value="F:transcription coregulator activity"/>
    <property type="evidence" value="ECO:0007669"/>
    <property type="project" value="InterPro"/>
</dbReference>
<dbReference type="AlphaFoldDB" id="A0AAE0GY84"/>
<feature type="region of interest" description="Disordered" evidence="1">
    <location>
        <begin position="1"/>
        <end position="21"/>
    </location>
</feature>
<reference evidence="2 3" key="1">
    <citation type="journal article" date="2015" name="Genome Biol. Evol.">
        <title>Comparative Genomics of a Bacterivorous Green Alga Reveals Evolutionary Causalities and Consequences of Phago-Mixotrophic Mode of Nutrition.</title>
        <authorList>
            <person name="Burns J.A."/>
            <person name="Paasch A."/>
            <person name="Narechania A."/>
            <person name="Kim E."/>
        </authorList>
    </citation>
    <scope>NUCLEOTIDE SEQUENCE [LARGE SCALE GENOMIC DNA]</scope>
    <source>
        <strain evidence="2 3">PLY_AMNH</strain>
    </source>
</reference>
<dbReference type="InterPro" id="IPR038795">
    <property type="entry name" value="MED8_plant"/>
</dbReference>
<dbReference type="Pfam" id="PF10232">
    <property type="entry name" value="Med8"/>
    <property type="match status" value="1"/>
</dbReference>
<name>A0AAE0GY84_9CHLO</name>
<dbReference type="EMBL" id="LGRX02001226">
    <property type="protein sequence ID" value="KAK3286552.1"/>
    <property type="molecule type" value="Genomic_DNA"/>
</dbReference>
<protein>
    <recommendedName>
        <fullName evidence="4">Mediator complex subunit 8</fullName>
    </recommendedName>
</protein>
<dbReference type="GO" id="GO:0006357">
    <property type="term" value="P:regulation of transcription by RNA polymerase II"/>
    <property type="evidence" value="ECO:0007669"/>
    <property type="project" value="InterPro"/>
</dbReference>